<protein>
    <submittedName>
        <fullName evidence="1">Uncharacterized protein</fullName>
    </submittedName>
</protein>
<accession>A0A452ZN09</accession>
<name>A0A452ZN09_AEGTS</name>
<proteinExistence type="predicted"/>
<evidence type="ECO:0000313" key="2">
    <source>
        <dbReference type="Proteomes" id="UP000015105"/>
    </source>
</evidence>
<evidence type="ECO:0000313" key="1">
    <source>
        <dbReference type="EnsemblPlants" id="AET1Gv20852500.3"/>
    </source>
</evidence>
<dbReference type="AlphaFoldDB" id="A0A452ZN09"/>
<keyword evidence="2" id="KW-1185">Reference proteome</keyword>
<reference evidence="1" key="4">
    <citation type="submission" date="2019-03" db="UniProtKB">
        <authorList>
            <consortium name="EnsemblPlants"/>
        </authorList>
    </citation>
    <scope>IDENTIFICATION</scope>
</reference>
<dbReference type="Proteomes" id="UP000015105">
    <property type="component" value="Chromosome 1D"/>
</dbReference>
<sequence length="74" mass="8766">MIYYFHCLRNRRTQTWQNLILLLHARHLMDQGLVITWLPLQWFIVSAATGPSRDRNLEIEMILIIVMDCIGANK</sequence>
<dbReference type="EnsemblPlants" id="AET1Gv20852500.3">
    <property type="protein sequence ID" value="AET1Gv20852500.3"/>
    <property type="gene ID" value="AET1Gv20852500"/>
</dbReference>
<reference evidence="2" key="2">
    <citation type="journal article" date="2017" name="Nat. Plants">
        <title>The Aegilops tauschii genome reveals multiple impacts of transposons.</title>
        <authorList>
            <person name="Zhao G."/>
            <person name="Zou C."/>
            <person name="Li K."/>
            <person name="Wang K."/>
            <person name="Li T."/>
            <person name="Gao L."/>
            <person name="Zhang X."/>
            <person name="Wang H."/>
            <person name="Yang Z."/>
            <person name="Liu X."/>
            <person name="Jiang W."/>
            <person name="Mao L."/>
            <person name="Kong X."/>
            <person name="Jiao Y."/>
            <person name="Jia J."/>
        </authorList>
    </citation>
    <scope>NUCLEOTIDE SEQUENCE [LARGE SCALE GENOMIC DNA]</scope>
    <source>
        <strain evidence="2">cv. AL8/78</strain>
    </source>
</reference>
<reference evidence="1" key="3">
    <citation type="journal article" date="2017" name="Nature">
        <title>Genome sequence of the progenitor of the wheat D genome Aegilops tauschii.</title>
        <authorList>
            <person name="Luo M.C."/>
            <person name="Gu Y.Q."/>
            <person name="Puiu D."/>
            <person name="Wang H."/>
            <person name="Twardziok S.O."/>
            <person name="Deal K.R."/>
            <person name="Huo N."/>
            <person name="Zhu T."/>
            <person name="Wang L."/>
            <person name="Wang Y."/>
            <person name="McGuire P.E."/>
            <person name="Liu S."/>
            <person name="Long H."/>
            <person name="Ramasamy R.K."/>
            <person name="Rodriguez J.C."/>
            <person name="Van S.L."/>
            <person name="Yuan L."/>
            <person name="Wang Z."/>
            <person name="Xia Z."/>
            <person name="Xiao L."/>
            <person name="Anderson O.D."/>
            <person name="Ouyang S."/>
            <person name="Liang Y."/>
            <person name="Zimin A.V."/>
            <person name="Pertea G."/>
            <person name="Qi P."/>
            <person name="Bennetzen J.L."/>
            <person name="Dai X."/>
            <person name="Dawson M.W."/>
            <person name="Muller H.G."/>
            <person name="Kugler K."/>
            <person name="Rivarola-Duarte L."/>
            <person name="Spannagl M."/>
            <person name="Mayer K.F.X."/>
            <person name="Lu F.H."/>
            <person name="Bevan M.W."/>
            <person name="Leroy P."/>
            <person name="Li P."/>
            <person name="You F.M."/>
            <person name="Sun Q."/>
            <person name="Liu Z."/>
            <person name="Lyons E."/>
            <person name="Wicker T."/>
            <person name="Salzberg S.L."/>
            <person name="Devos K.M."/>
            <person name="Dvorak J."/>
        </authorList>
    </citation>
    <scope>NUCLEOTIDE SEQUENCE [LARGE SCALE GENOMIC DNA]</scope>
    <source>
        <strain evidence="1">cv. AL8/78</strain>
    </source>
</reference>
<dbReference type="Gramene" id="AET1Gv20852500.3">
    <property type="protein sequence ID" value="AET1Gv20852500.3"/>
    <property type="gene ID" value="AET1Gv20852500"/>
</dbReference>
<reference evidence="1" key="5">
    <citation type="journal article" date="2021" name="G3 (Bethesda)">
        <title>Aegilops tauschii genome assembly Aet v5.0 features greater sequence contiguity and improved annotation.</title>
        <authorList>
            <person name="Wang L."/>
            <person name="Zhu T."/>
            <person name="Rodriguez J.C."/>
            <person name="Deal K.R."/>
            <person name="Dubcovsky J."/>
            <person name="McGuire P.E."/>
            <person name="Lux T."/>
            <person name="Spannagl M."/>
            <person name="Mayer K.F.X."/>
            <person name="Baldrich P."/>
            <person name="Meyers B.C."/>
            <person name="Huo N."/>
            <person name="Gu Y.Q."/>
            <person name="Zhou H."/>
            <person name="Devos K.M."/>
            <person name="Bennetzen J.L."/>
            <person name="Unver T."/>
            <person name="Budak H."/>
            <person name="Gulick P.J."/>
            <person name="Galiba G."/>
            <person name="Kalapos B."/>
            <person name="Nelson D.R."/>
            <person name="Li P."/>
            <person name="You F.M."/>
            <person name="Luo M.C."/>
            <person name="Dvorak J."/>
        </authorList>
    </citation>
    <scope>NUCLEOTIDE SEQUENCE [LARGE SCALE GENOMIC DNA]</scope>
    <source>
        <strain evidence="1">cv. AL8/78</strain>
    </source>
</reference>
<reference evidence="2" key="1">
    <citation type="journal article" date="2014" name="Science">
        <title>Ancient hybridizations among the ancestral genomes of bread wheat.</title>
        <authorList>
            <consortium name="International Wheat Genome Sequencing Consortium,"/>
            <person name="Marcussen T."/>
            <person name="Sandve S.R."/>
            <person name="Heier L."/>
            <person name="Spannagl M."/>
            <person name="Pfeifer M."/>
            <person name="Jakobsen K.S."/>
            <person name="Wulff B.B."/>
            <person name="Steuernagel B."/>
            <person name="Mayer K.F."/>
            <person name="Olsen O.A."/>
        </authorList>
    </citation>
    <scope>NUCLEOTIDE SEQUENCE [LARGE SCALE GENOMIC DNA]</scope>
    <source>
        <strain evidence="2">cv. AL8/78</strain>
    </source>
</reference>
<organism evidence="1 2">
    <name type="scientific">Aegilops tauschii subsp. strangulata</name>
    <name type="common">Goatgrass</name>
    <dbReference type="NCBI Taxonomy" id="200361"/>
    <lineage>
        <taxon>Eukaryota</taxon>
        <taxon>Viridiplantae</taxon>
        <taxon>Streptophyta</taxon>
        <taxon>Embryophyta</taxon>
        <taxon>Tracheophyta</taxon>
        <taxon>Spermatophyta</taxon>
        <taxon>Magnoliopsida</taxon>
        <taxon>Liliopsida</taxon>
        <taxon>Poales</taxon>
        <taxon>Poaceae</taxon>
        <taxon>BOP clade</taxon>
        <taxon>Pooideae</taxon>
        <taxon>Triticodae</taxon>
        <taxon>Triticeae</taxon>
        <taxon>Triticinae</taxon>
        <taxon>Aegilops</taxon>
    </lineage>
</organism>